<protein>
    <submittedName>
        <fullName evidence="2">Putative integral membrane protein DUF46</fullName>
    </submittedName>
</protein>
<feature type="transmembrane region" description="Helical" evidence="1">
    <location>
        <begin position="138"/>
        <end position="162"/>
    </location>
</feature>
<evidence type="ECO:0000313" key="2">
    <source>
        <dbReference type="EMBL" id="SDQ29053.1"/>
    </source>
</evidence>
<name>A0A1H0ZNP7_9LACT</name>
<evidence type="ECO:0000256" key="1">
    <source>
        <dbReference type="SAM" id="Phobius"/>
    </source>
</evidence>
<proteinExistence type="predicted"/>
<feature type="transmembrane region" description="Helical" evidence="1">
    <location>
        <begin position="59"/>
        <end position="78"/>
    </location>
</feature>
<feature type="transmembrane region" description="Helical" evidence="1">
    <location>
        <begin position="98"/>
        <end position="117"/>
    </location>
</feature>
<keyword evidence="1" id="KW-0472">Membrane</keyword>
<feature type="transmembrane region" description="Helical" evidence="1">
    <location>
        <begin position="168"/>
        <end position="190"/>
    </location>
</feature>
<gene>
    <name evidence="2" type="ORF">SAMN04487752_1630</name>
</gene>
<reference evidence="3" key="1">
    <citation type="submission" date="2016-10" db="EMBL/GenBank/DDBJ databases">
        <authorList>
            <person name="Varghese N."/>
            <person name="Submissions S."/>
        </authorList>
    </citation>
    <scope>NUCLEOTIDE SEQUENCE [LARGE SCALE GENOMIC DNA]</scope>
    <source>
        <strain evidence="3">MPL-11</strain>
    </source>
</reference>
<keyword evidence="1" id="KW-1133">Transmembrane helix</keyword>
<dbReference type="PANTHER" id="PTHR39650">
    <property type="entry name" value="CDP-ARCHAEOL SYNTHASE"/>
    <property type="match status" value="1"/>
</dbReference>
<keyword evidence="3" id="KW-1185">Reference proteome</keyword>
<dbReference type="EMBL" id="FNJW01000008">
    <property type="protein sequence ID" value="SDQ29053.1"/>
    <property type="molecule type" value="Genomic_DNA"/>
</dbReference>
<feature type="transmembrane region" description="Helical" evidence="1">
    <location>
        <begin position="6"/>
        <end position="25"/>
    </location>
</feature>
<keyword evidence="1" id="KW-0812">Transmembrane</keyword>
<dbReference type="AlphaFoldDB" id="A0A1H0ZNP7"/>
<organism evidence="2 3">
    <name type="scientific">Carnobacterium viridans</name>
    <dbReference type="NCBI Taxonomy" id="174587"/>
    <lineage>
        <taxon>Bacteria</taxon>
        <taxon>Bacillati</taxon>
        <taxon>Bacillota</taxon>
        <taxon>Bacilli</taxon>
        <taxon>Lactobacillales</taxon>
        <taxon>Carnobacteriaceae</taxon>
        <taxon>Carnobacterium</taxon>
    </lineage>
</organism>
<dbReference type="Pfam" id="PF01864">
    <property type="entry name" value="CarS-like"/>
    <property type="match status" value="1"/>
</dbReference>
<dbReference type="Proteomes" id="UP000199481">
    <property type="component" value="Unassembled WGS sequence"/>
</dbReference>
<evidence type="ECO:0000313" key="3">
    <source>
        <dbReference type="Proteomes" id="UP000199481"/>
    </source>
</evidence>
<accession>A0A1H0ZNP7</accession>
<sequence>MLETILSLYVTLMSVIFAGVANMAFCKYPTYQRLNIPMDAGRLLSDGKRLFGQNKTWKGFIGMILFGGLSQIVWGLILKTIPSLESLNLFYDVYANSILTNLWIGLLLGLAYIVFELPNSFMKRRLEIMPGKPANNQWKWFFIFIDQADSLLGCALIVAVLVPISWTQFFGFIILGAGTHIVINQLLYFLKLRKNPF</sequence>
<dbReference type="InterPro" id="IPR032690">
    <property type="entry name" value="CarS"/>
</dbReference>
<dbReference type="PANTHER" id="PTHR39650:SF1">
    <property type="entry name" value="CDP-ARCHAEOL SYNTHASE"/>
    <property type="match status" value="1"/>
</dbReference>